<dbReference type="Proteomes" id="UP000789920">
    <property type="component" value="Unassembled WGS sequence"/>
</dbReference>
<sequence length="51" mass="5696">AYKRLYIPSSNVAVDEMIAQFSGRSIHTVRMKSKPTPNGYKILSLCDSGYT</sequence>
<feature type="non-terminal residue" evidence="1">
    <location>
        <position position="1"/>
    </location>
</feature>
<name>A0ACA9QL23_9GLOM</name>
<keyword evidence="2" id="KW-1185">Reference proteome</keyword>
<accession>A0ACA9QL23</accession>
<organism evidence="1 2">
    <name type="scientific">Racocetra persica</name>
    <dbReference type="NCBI Taxonomy" id="160502"/>
    <lineage>
        <taxon>Eukaryota</taxon>
        <taxon>Fungi</taxon>
        <taxon>Fungi incertae sedis</taxon>
        <taxon>Mucoromycota</taxon>
        <taxon>Glomeromycotina</taxon>
        <taxon>Glomeromycetes</taxon>
        <taxon>Diversisporales</taxon>
        <taxon>Gigasporaceae</taxon>
        <taxon>Racocetra</taxon>
    </lineage>
</organism>
<dbReference type="EMBL" id="CAJVQC010031622">
    <property type="protein sequence ID" value="CAG8748962.1"/>
    <property type="molecule type" value="Genomic_DNA"/>
</dbReference>
<proteinExistence type="predicted"/>
<evidence type="ECO:0000313" key="2">
    <source>
        <dbReference type="Proteomes" id="UP000789920"/>
    </source>
</evidence>
<gene>
    <name evidence="1" type="ORF">RPERSI_LOCUS13970</name>
</gene>
<reference evidence="1" key="1">
    <citation type="submission" date="2021-06" db="EMBL/GenBank/DDBJ databases">
        <authorList>
            <person name="Kallberg Y."/>
            <person name="Tangrot J."/>
            <person name="Rosling A."/>
        </authorList>
    </citation>
    <scope>NUCLEOTIDE SEQUENCE</scope>
    <source>
        <strain evidence="1">MA461A</strain>
    </source>
</reference>
<evidence type="ECO:0000313" key="1">
    <source>
        <dbReference type="EMBL" id="CAG8748962.1"/>
    </source>
</evidence>
<protein>
    <submittedName>
        <fullName evidence="1">13951_t:CDS:1</fullName>
    </submittedName>
</protein>
<comment type="caution">
    <text evidence="1">The sequence shown here is derived from an EMBL/GenBank/DDBJ whole genome shotgun (WGS) entry which is preliminary data.</text>
</comment>